<dbReference type="Pfam" id="PF00691">
    <property type="entry name" value="OmpA"/>
    <property type="match status" value="1"/>
</dbReference>
<evidence type="ECO:0000313" key="8">
    <source>
        <dbReference type="EMBL" id="NAS14398.1"/>
    </source>
</evidence>
<accession>A0A6L9EIQ8</accession>
<dbReference type="PROSITE" id="PS51123">
    <property type="entry name" value="OMPA_2"/>
    <property type="match status" value="1"/>
</dbReference>
<feature type="region of interest" description="Disordered" evidence="5">
    <location>
        <begin position="36"/>
        <end position="107"/>
    </location>
</feature>
<dbReference type="GO" id="GO:0009279">
    <property type="term" value="C:cell outer membrane"/>
    <property type="evidence" value="ECO:0007669"/>
    <property type="project" value="UniProtKB-SubCell"/>
</dbReference>
<keyword evidence="6" id="KW-0732">Signal</keyword>
<dbReference type="SUPFAM" id="SSF103088">
    <property type="entry name" value="OmpA-like"/>
    <property type="match status" value="1"/>
</dbReference>
<proteinExistence type="predicted"/>
<feature type="region of interest" description="Disordered" evidence="5">
    <location>
        <begin position="415"/>
        <end position="438"/>
    </location>
</feature>
<feature type="compositionally biased region" description="Basic and acidic residues" evidence="5">
    <location>
        <begin position="37"/>
        <end position="58"/>
    </location>
</feature>
<name>A0A6L9EIQ8_9FLAO</name>
<dbReference type="InterPro" id="IPR036737">
    <property type="entry name" value="OmpA-like_sf"/>
</dbReference>
<dbReference type="PRINTS" id="PR01021">
    <property type="entry name" value="OMPADOMAIN"/>
</dbReference>
<evidence type="ECO:0000313" key="9">
    <source>
        <dbReference type="Proteomes" id="UP000475249"/>
    </source>
</evidence>
<dbReference type="RefSeq" id="WP_161437447.1">
    <property type="nucleotide sequence ID" value="NZ_WXYO01000010.1"/>
</dbReference>
<dbReference type="Proteomes" id="UP000475249">
    <property type="component" value="Unassembled WGS sequence"/>
</dbReference>
<keyword evidence="3" id="KW-0998">Cell outer membrane</keyword>
<dbReference type="PANTHER" id="PTHR30329:SF21">
    <property type="entry name" value="LIPOPROTEIN YIAD-RELATED"/>
    <property type="match status" value="1"/>
</dbReference>
<sequence>MKRIVPLLRISIPFFLLLLAAPDAQGQLLKKLKKRAERAAERTVERRVDQETSKKTDEVLDSILEPGKKGKTPTGKDGQPLPGGDNPNNTGNDGQGGPDANAGESGPESITVYSKFDFVPGDQPMFFDDLAYDFVGDFPAKWNTNGSGEVVTVNDSPEKWLEMVPGYNIYYIPDVPTLPEEYTIEFDLLAVGLDRQTSSTAILDVVLSDDSMFKRGANFVQAKLPFCQYAAIGINMENHINNKRVIYSTVRADVRDEVINRPHVSIAVNKQRYRLWINEEKHVDIPRIVPTGAVLSTLKFGINNFKDGKERLFITNLKVAKGGVDLRRKLLSEGRISTNAILFDSGSANLQPQSMGVIRQISQVLQQDGNIKLNIIGHTDSDGDDANNMSLSKKRADAVKSALVNIYNVDTNRLTTEGKGETEPVGDNGTSEGKAQNRRVEFVKI</sequence>
<evidence type="ECO:0000256" key="4">
    <source>
        <dbReference type="PROSITE-ProRule" id="PRU00473"/>
    </source>
</evidence>
<reference evidence="8 9" key="1">
    <citation type="submission" date="2020-01" db="EMBL/GenBank/DDBJ databases">
        <title>Bacteria diversity of Porities sp.</title>
        <authorList>
            <person name="Wang G."/>
        </authorList>
    </citation>
    <scope>NUCLEOTIDE SEQUENCE [LARGE SCALE GENOMIC DNA]</scope>
    <source>
        <strain evidence="8 9">R33</strain>
    </source>
</reference>
<feature type="chain" id="PRO_5027080952" evidence="6">
    <location>
        <begin position="27"/>
        <end position="445"/>
    </location>
</feature>
<evidence type="ECO:0000256" key="2">
    <source>
        <dbReference type="ARBA" id="ARBA00023136"/>
    </source>
</evidence>
<keyword evidence="9" id="KW-1185">Reference proteome</keyword>
<feature type="signal peptide" evidence="6">
    <location>
        <begin position="1"/>
        <end position="26"/>
    </location>
</feature>
<dbReference type="EMBL" id="WXYO01000010">
    <property type="protein sequence ID" value="NAS14398.1"/>
    <property type="molecule type" value="Genomic_DNA"/>
</dbReference>
<protein>
    <submittedName>
        <fullName evidence="8">OmpA family protein</fullName>
    </submittedName>
</protein>
<comment type="subcellular location">
    <subcellularLocation>
        <location evidence="1">Cell outer membrane</location>
    </subcellularLocation>
</comment>
<evidence type="ECO:0000256" key="3">
    <source>
        <dbReference type="ARBA" id="ARBA00023237"/>
    </source>
</evidence>
<dbReference type="InterPro" id="IPR006664">
    <property type="entry name" value="OMP_bac"/>
</dbReference>
<feature type="compositionally biased region" description="Low complexity" evidence="5">
    <location>
        <begin position="72"/>
        <end position="92"/>
    </location>
</feature>
<organism evidence="8 9">
    <name type="scientific">Poritiphilus flavus</name>
    <dbReference type="NCBI Taxonomy" id="2697053"/>
    <lineage>
        <taxon>Bacteria</taxon>
        <taxon>Pseudomonadati</taxon>
        <taxon>Bacteroidota</taxon>
        <taxon>Flavobacteriia</taxon>
        <taxon>Flavobacteriales</taxon>
        <taxon>Flavobacteriaceae</taxon>
        <taxon>Poritiphilus</taxon>
    </lineage>
</organism>
<gene>
    <name evidence="8" type="ORF">GTQ38_20470</name>
</gene>
<dbReference type="Gene3D" id="3.30.1330.60">
    <property type="entry name" value="OmpA-like domain"/>
    <property type="match status" value="1"/>
</dbReference>
<evidence type="ECO:0000256" key="5">
    <source>
        <dbReference type="SAM" id="MobiDB-lite"/>
    </source>
</evidence>
<evidence type="ECO:0000259" key="7">
    <source>
        <dbReference type="PROSITE" id="PS51123"/>
    </source>
</evidence>
<dbReference type="CDD" id="cd07185">
    <property type="entry name" value="OmpA_C-like"/>
    <property type="match status" value="1"/>
</dbReference>
<comment type="caution">
    <text evidence="8">The sequence shown here is derived from an EMBL/GenBank/DDBJ whole genome shotgun (WGS) entry which is preliminary data.</text>
</comment>
<evidence type="ECO:0000256" key="6">
    <source>
        <dbReference type="SAM" id="SignalP"/>
    </source>
</evidence>
<dbReference type="InterPro" id="IPR006665">
    <property type="entry name" value="OmpA-like"/>
</dbReference>
<dbReference type="AlphaFoldDB" id="A0A6L9EIQ8"/>
<dbReference type="PANTHER" id="PTHR30329">
    <property type="entry name" value="STATOR ELEMENT OF FLAGELLAR MOTOR COMPLEX"/>
    <property type="match status" value="1"/>
</dbReference>
<evidence type="ECO:0000256" key="1">
    <source>
        <dbReference type="ARBA" id="ARBA00004442"/>
    </source>
</evidence>
<keyword evidence="2 4" id="KW-0472">Membrane</keyword>
<dbReference type="InterPro" id="IPR050330">
    <property type="entry name" value="Bact_OuterMem_StrucFunc"/>
</dbReference>
<feature type="domain" description="OmpA-like" evidence="7">
    <location>
        <begin position="330"/>
        <end position="445"/>
    </location>
</feature>